<feature type="domain" description="Copper amine oxidase-like N-terminal" evidence="2">
    <location>
        <begin position="73"/>
        <end position="150"/>
    </location>
</feature>
<dbReference type="EMBL" id="JAHZIK010001129">
    <property type="protein sequence ID" value="MBW7458256.1"/>
    <property type="molecule type" value="Genomic_DNA"/>
</dbReference>
<comment type="caution">
    <text evidence="3">The sequence shown here is derived from an EMBL/GenBank/DDBJ whole genome shotgun (WGS) entry which is preliminary data.</text>
</comment>
<dbReference type="InterPro" id="IPR012854">
    <property type="entry name" value="Cu_amine_oxidase-like_N"/>
</dbReference>
<dbReference type="Pfam" id="PF07833">
    <property type="entry name" value="Cu_amine_oxidN1"/>
    <property type="match status" value="1"/>
</dbReference>
<accession>A0ABS7CBI5</accession>
<sequence>MKRLTLSIVFLSFWCLTLSFPVHAGQAAAEDGIIHTLIRGDKSIGGKLIAGHMYADSLGLQNCLPFLVNSRGVSWNPDLKTVSYDSDIGDGEEHLKFQLGKNYFTDHGEKIMLASAIISMNGKIYIPIKEVAQYYGHSLKWDNRSMTLTITPNIKYDVPPETGEVQFEHFTVLREFETDLNLDGVKDEARMVTNYDENNPDYFTAPVYFEYRTNAHEPFHRIALDVPPIDLTKDNLKVRTGDLDADSRIEIGYSIDYPQMEHTERWPHILQYRDDRFVDSNLAKEYDLLLANWDITPTDTGDAQLALYEKNEVFDDHPAIHYYRLGQDGELERN</sequence>
<dbReference type="SUPFAM" id="SSF55383">
    <property type="entry name" value="Copper amine oxidase, domain N"/>
    <property type="match status" value="1"/>
</dbReference>
<proteinExistence type="predicted"/>
<keyword evidence="4" id="KW-1185">Reference proteome</keyword>
<protein>
    <submittedName>
        <fullName evidence="3">Copper amine oxidase N-terminal domain-containing protein</fullName>
    </submittedName>
</protein>
<keyword evidence="1" id="KW-0732">Signal</keyword>
<name>A0ABS7CBI5_9BACL</name>
<feature type="chain" id="PRO_5046544720" evidence="1">
    <location>
        <begin position="25"/>
        <end position="334"/>
    </location>
</feature>
<evidence type="ECO:0000256" key="1">
    <source>
        <dbReference type="SAM" id="SignalP"/>
    </source>
</evidence>
<dbReference type="RefSeq" id="WP_210045393.1">
    <property type="nucleotide sequence ID" value="NZ_JBHLVU010000010.1"/>
</dbReference>
<evidence type="ECO:0000259" key="2">
    <source>
        <dbReference type="Pfam" id="PF07833"/>
    </source>
</evidence>
<evidence type="ECO:0000313" key="4">
    <source>
        <dbReference type="Proteomes" id="UP001519887"/>
    </source>
</evidence>
<gene>
    <name evidence="3" type="ORF">K0U00_29880</name>
</gene>
<feature type="signal peptide" evidence="1">
    <location>
        <begin position="1"/>
        <end position="24"/>
    </location>
</feature>
<organism evidence="3 4">
    <name type="scientific">Paenibacillus sepulcri</name>
    <dbReference type="NCBI Taxonomy" id="359917"/>
    <lineage>
        <taxon>Bacteria</taxon>
        <taxon>Bacillati</taxon>
        <taxon>Bacillota</taxon>
        <taxon>Bacilli</taxon>
        <taxon>Bacillales</taxon>
        <taxon>Paenibacillaceae</taxon>
        <taxon>Paenibacillus</taxon>
    </lineage>
</organism>
<reference evidence="3 4" key="1">
    <citation type="submission" date="2021-07" db="EMBL/GenBank/DDBJ databases">
        <title>Paenibacillus radiodurans sp. nov., isolated from the southeastern edge of Tengger Desert.</title>
        <authorList>
            <person name="Zhang G."/>
        </authorList>
    </citation>
    <scope>NUCLEOTIDE SEQUENCE [LARGE SCALE GENOMIC DNA]</scope>
    <source>
        <strain evidence="3 4">CCM 7311</strain>
    </source>
</reference>
<dbReference type="InterPro" id="IPR036582">
    <property type="entry name" value="Mao_N_sf"/>
</dbReference>
<dbReference type="Proteomes" id="UP001519887">
    <property type="component" value="Unassembled WGS sequence"/>
</dbReference>
<evidence type="ECO:0000313" key="3">
    <source>
        <dbReference type="EMBL" id="MBW7458256.1"/>
    </source>
</evidence>